<dbReference type="PANTHER" id="PTHR10434:SF64">
    <property type="entry name" value="1-ACYL-SN-GLYCEROL-3-PHOSPHATE ACYLTRANSFERASE-RELATED"/>
    <property type="match status" value="1"/>
</dbReference>
<evidence type="ECO:0000313" key="8">
    <source>
        <dbReference type="EMBL" id="TDP81513.1"/>
    </source>
</evidence>
<evidence type="ECO:0000256" key="3">
    <source>
        <dbReference type="ARBA" id="ARBA00022679"/>
    </source>
</evidence>
<dbReference type="GO" id="GO:0003841">
    <property type="term" value="F:1-acylglycerol-3-phosphate O-acyltransferase activity"/>
    <property type="evidence" value="ECO:0007669"/>
    <property type="project" value="TreeGrafter"/>
</dbReference>
<dbReference type="SUPFAM" id="SSF69593">
    <property type="entry name" value="Glycerol-3-phosphate (1)-acyltransferase"/>
    <property type="match status" value="1"/>
</dbReference>
<dbReference type="Pfam" id="PF01553">
    <property type="entry name" value="Acyltransferase"/>
    <property type="match status" value="1"/>
</dbReference>
<keyword evidence="2" id="KW-0444">Lipid biosynthesis</keyword>
<feature type="transmembrane region" description="Helical" evidence="6">
    <location>
        <begin position="14"/>
        <end position="33"/>
    </location>
</feature>
<keyword evidence="5 8" id="KW-0012">Acyltransferase</keyword>
<keyword evidence="6" id="KW-0812">Transmembrane</keyword>
<dbReference type="GO" id="GO:0006654">
    <property type="term" value="P:phosphatidic acid biosynthetic process"/>
    <property type="evidence" value="ECO:0007669"/>
    <property type="project" value="TreeGrafter"/>
</dbReference>
<dbReference type="Proteomes" id="UP000294547">
    <property type="component" value="Unassembled WGS sequence"/>
</dbReference>
<evidence type="ECO:0000256" key="5">
    <source>
        <dbReference type="ARBA" id="ARBA00023315"/>
    </source>
</evidence>
<proteinExistence type="predicted"/>
<comment type="caution">
    <text evidence="8">The sequence shown here is derived from an EMBL/GenBank/DDBJ whole genome shotgun (WGS) entry which is preliminary data.</text>
</comment>
<comment type="pathway">
    <text evidence="1">Lipid metabolism.</text>
</comment>
<keyword evidence="9" id="KW-1185">Reference proteome</keyword>
<dbReference type="AlphaFoldDB" id="A0A4R6R6E6"/>
<reference evidence="8 9" key="1">
    <citation type="submission" date="2019-03" db="EMBL/GenBank/DDBJ databases">
        <title>Genomic Encyclopedia of Type Strains, Phase IV (KMG-IV): sequencing the most valuable type-strain genomes for metagenomic binning, comparative biology and taxonomic classification.</title>
        <authorList>
            <person name="Goeker M."/>
        </authorList>
    </citation>
    <scope>NUCLEOTIDE SEQUENCE [LARGE SCALE GENOMIC DNA]</scope>
    <source>
        <strain evidence="8 9">DSM 102969</strain>
    </source>
</reference>
<organism evidence="8 9">
    <name type="scientific">Oharaeibacter diazotrophicus</name>
    <dbReference type="NCBI Taxonomy" id="1920512"/>
    <lineage>
        <taxon>Bacteria</taxon>
        <taxon>Pseudomonadati</taxon>
        <taxon>Pseudomonadota</taxon>
        <taxon>Alphaproteobacteria</taxon>
        <taxon>Hyphomicrobiales</taxon>
        <taxon>Pleomorphomonadaceae</taxon>
        <taxon>Oharaeibacter</taxon>
    </lineage>
</organism>
<keyword evidence="6" id="KW-1133">Transmembrane helix</keyword>
<evidence type="ECO:0000259" key="7">
    <source>
        <dbReference type="SMART" id="SM00563"/>
    </source>
</evidence>
<accession>A0A4R6R6E6</accession>
<keyword evidence="3 8" id="KW-0808">Transferase</keyword>
<keyword evidence="4" id="KW-0443">Lipid metabolism</keyword>
<dbReference type="PANTHER" id="PTHR10434">
    <property type="entry name" value="1-ACYL-SN-GLYCEROL-3-PHOSPHATE ACYLTRANSFERASE"/>
    <property type="match status" value="1"/>
</dbReference>
<dbReference type="CDD" id="cd07989">
    <property type="entry name" value="LPLAT_AGPAT-like"/>
    <property type="match status" value="1"/>
</dbReference>
<protein>
    <submittedName>
        <fullName evidence="8">1-acyl-sn-glycerol-3-phosphate acyltransferase</fullName>
    </submittedName>
</protein>
<sequence length="293" mass="31338">MIARLRPFVVLPPFALYAALLVVLQMAAVRFDWPVKRRLPVHFHRLALKVIGVRVTVEGTPATGRPLLITANHASWLDILVLGSLMPLSFVAKSEVASWPIFGLFAKLQRSIFIERERRAKAGAQAAELAARLSEGDAMVLFPEGTTSDGLKLLPFRSALVGAARAAIDAGGHAHVLVQPVAVAYTRLHGLPLGRQWRPLVAWLGDAELIPHLMGLAREGAVDVTVAFGAPITFDREGDRKAVTIRAEAEVRRLLSDAVGGRAPASAFPAAENTLERNEAAAASAASTGPEVP</sequence>
<evidence type="ECO:0000256" key="1">
    <source>
        <dbReference type="ARBA" id="ARBA00005189"/>
    </source>
</evidence>
<evidence type="ECO:0000256" key="4">
    <source>
        <dbReference type="ARBA" id="ARBA00023098"/>
    </source>
</evidence>
<gene>
    <name evidence="8" type="ORF">EDD54_4383</name>
</gene>
<keyword evidence="6" id="KW-0472">Membrane</keyword>
<dbReference type="SMART" id="SM00563">
    <property type="entry name" value="PlsC"/>
    <property type="match status" value="1"/>
</dbReference>
<dbReference type="RefSeq" id="WP_126540690.1">
    <property type="nucleotide sequence ID" value="NZ_BSPM01000002.1"/>
</dbReference>
<evidence type="ECO:0000256" key="6">
    <source>
        <dbReference type="SAM" id="Phobius"/>
    </source>
</evidence>
<dbReference type="InterPro" id="IPR002123">
    <property type="entry name" value="Plipid/glycerol_acylTrfase"/>
</dbReference>
<evidence type="ECO:0000313" key="9">
    <source>
        <dbReference type="Proteomes" id="UP000294547"/>
    </source>
</evidence>
<feature type="domain" description="Phospholipid/glycerol acyltransferase" evidence="7">
    <location>
        <begin position="67"/>
        <end position="186"/>
    </location>
</feature>
<evidence type="ECO:0000256" key="2">
    <source>
        <dbReference type="ARBA" id="ARBA00022516"/>
    </source>
</evidence>
<dbReference type="EMBL" id="SNXY01000012">
    <property type="protein sequence ID" value="TDP81513.1"/>
    <property type="molecule type" value="Genomic_DNA"/>
</dbReference>
<name>A0A4R6R6E6_9HYPH</name>
<dbReference type="OrthoDB" id="9806880at2"/>